<sequence precursor="true">MKWIYLLSACLLVLAATAAAEENISSAQLVQFAVDTMGDSSQNALVSDFDTAESRQIGYSSDGSVTQTISYDNIRNGSIIQWGESGDMPLEERTLNLSSVGDSGFIWQWNKGDVNQTINIRNSENLYLKQIVGGLRKILFPDPRANQEDQMGTWTFCGKATDGKGGLPLCAEKIAKRIFNGSATDRDYYMLDYLESEYNVFPPENLTPHITLTKWNITRVNDSLRIKFYAHNFGRQAYNSTLMLDLIPKINIPDIDGDTERANTEGDTVQLKLMEENFNSKIEIPQKQSIEIGSYTVPRMRGLEMEVEVPLNGMKIKGLEMRMISE</sequence>
<dbReference type="EMBL" id="JMIY01000003">
    <property type="protein sequence ID" value="KCZ72054.1"/>
    <property type="molecule type" value="Genomic_DNA"/>
</dbReference>
<comment type="caution">
    <text evidence="1">The sequence shown here is derived from an EMBL/GenBank/DDBJ whole genome shotgun (WGS) entry which is preliminary data.</text>
</comment>
<dbReference type="OrthoDB" id="149942at2157"/>
<organism evidence="1 2">
    <name type="scientific">Candidatus Methanoperedens nitratireducens</name>
    <dbReference type="NCBI Taxonomy" id="1392998"/>
    <lineage>
        <taxon>Archaea</taxon>
        <taxon>Methanobacteriati</taxon>
        <taxon>Methanobacteriota</taxon>
        <taxon>Stenosarchaea group</taxon>
        <taxon>Methanomicrobia</taxon>
        <taxon>Methanosarcinales</taxon>
        <taxon>ANME-2 cluster</taxon>
        <taxon>Candidatus Methanoperedentaceae</taxon>
        <taxon>Candidatus Methanoperedens</taxon>
    </lineage>
</organism>
<reference evidence="1 2" key="1">
    <citation type="journal article" date="2013" name="Nature">
        <title>Anaerobic oxidation of methane coupled to nitrate reduction in a novel archaeal lineage.</title>
        <authorList>
            <person name="Haroon M.F."/>
            <person name="Hu S."/>
            <person name="Shi Y."/>
            <person name="Imelfort M."/>
            <person name="Keller J."/>
            <person name="Hugenholtz P."/>
            <person name="Yuan Z."/>
            <person name="Tyson G.W."/>
        </authorList>
    </citation>
    <scope>NUCLEOTIDE SEQUENCE [LARGE SCALE GENOMIC DNA]</scope>
    <source>
        <strain evidence="1 2">ANME-2d</strain>
    </source>
</reference>
<evidence type="ECO:0000313" key="1">
    <source>
        <dbReference type="EMBL" id="KCZ72054.1"/>
    </source>
</evidence>
<proteinExistence type="predicted"/>
<keyword evidence="2" id="KW-1185">Reference proteome</keyword>
<gene>
    <name evidence="1" type="ORF">ANME2D_01455</name>
</gene>
<protein>
    <submittedName>
        <fullName evidence="1">Uncharacterized protein</fullName>
    </submittedName>
</protein>
<dbReference type="AlphaFoldDB" id="A0A062V8H2"/>
<dbReference type="RefSeq" id="WP_048090075.1">
    <property type="nucleotide sequence ID" value="NZ_JMIY01000003.1"/>
</dbReference>
<accession>A0A062V8H2</accession>
<dbReference type="Proteomes" id="UP000027153">
    <property type="component" value="Unassembled WGS sequence"/>
</dbReference>
<name>A0A062V8H2_9EURY</name>
<evidence type="ECO:0000313" key="2">
    <source>
        <dbReference type="Proteomes" id="UP000027153"/>
    </source>
</evidence>